<dbReference type="CDD" id="cd06102">
    <property type="entry name" value="citrate_synt_like_2"/>
    <property type="match status" value="1"/>
</dbReference>
<dbReference type="PRINTS" id="PR00143">
    <property type="entry name" value="CITRTSNTHASE"/>
</dbReference>
<dbReference type="Proteomes" id="UP001183643">
    <property type="component" value="Unassembled WGS sequence"/>
</dbReference>
<dbReference type="EMBL" id="JAVDYB010000001">
    <property type="protein sequence ID" value="MDR7275983.1"/>
    <property type="molecule type" value="Genomic_DNA"/>
</dbReference>
<dbReference type="NCBIfam" id="TIGR01764">
    <property type="entry name" value="excise"/>
    <property type="match status" value="1"/>
</dbReference>
<dbReference type="SUPFAM" id="SSF46955">
    <property type="entry name" value="Putative DNA-binding domain"/>
    <property type="match status" value="1"/>
</dbReference>
<organism evidence="6 7">
    <name type="scientific">Catenuloplanes atrovinosus</name>
    <dbReference type="NCBI Taxonomy" id="137266"/>
    <lineage>
        <taxon>Bacteria</taxon>
        <taxon>Bacillati</taxon>
        <taxon>Actinomycetota</taxon>
        <taxon>Actinomycetes</taxon>
        <taxon>Micromonosporales</taxon>
        <taxon>Micromonosporaceae</taxon>
        <taxon>Catenuloplanes</taxon>
    </lineage>
</organism>
<dbReference type="SUPFAM" id="SSF48256">
    <property type="entry name" value="Citrate synthase"/>
    <property type="match status" value="1"/>
</dbReference>
<dbReference type="GO" id="GO:0005829">
    <property type="term" value="C:cytosol"/>
    <property type="evidence" value="ECO:0007669"/>
    <property type="project" value="TreeGrafter"/>
</dbReference>
<reference evidence="6" key="1">
    <citation type="submission" date="2023-07" db="EMBL/GenBank/DDBJ databases">
        <title>Sequencing the genomes of 1000 actinobacteria strains.</title>
        <authorList>
            <person name="Klenk H.-P."/>
        </authorList>
    </citation>
    <scope>NUCLEOTIDE SEQUENCE</scope>
    <source>
        <strain evidence="6">DSM 44707</strain>
    </source>
</reference>
<evidence type="ECO:0000256" key="2">
    <source>
        <dbReference type="ARBA" id="ARBA00010566"/>
    </source>
</evidence>
<dbReference type="Pfam" id="PF00285">
    <property type="entry name" value="Citrate_synt"/>
    <property type="match status" value="1"/>
</dbReference>
<evidence type="ECO:0000256" key="1">
    <source>
        <dbReference type="ARBA" id="ARBA00005163"/>
    </source>
</evidence>
<protein>
    <recommendedName>
        <fullName evidence="3">citrate synthase (unknown stereospecificity)</fullName>
        <ecNumber evidence="3">2.3.3.16</ecNumber>
    </recommendedName>
</protein>
<dbReference type="Gene3D" id="1.10.230.10">
    <property type="entry name" value="Cytochrome P450-Terp, domain 2"/>
    <property type="match status" value="1"/>
</dbReference>
<dbReference type="Pfam" id="PF12728">
    <property type="entry name" value="HTH_17"/>
    <property type="match status" value="1"/>
</dbReference>
<keyword evidence="6" id="KW-0012">Acyltransferase</keyword>
<evidence type="ECO:0000313" key="7">
    <source>
        <dbReference type="Proteomes" id="UP001183643"/>
    </source>
</evidence>
<dbReference type="InterPro" id="IPR002020">
    <property type="entry name" value="Citrate_synthase"/>
</dbReference>
<dbReference type="EC" id="2.3.3.16" evidence="3"/>
<dbReference type="InterPro" id="IPR016143">
    <property type="entry name" value="Citrate_synth-like_sm_a-sub"/>
</dbReference>
<dbReference type="GO" id="GO:0006099">
    <property type="term" value="P:tricarboxylic acid cycle"/>
    <property type="evidence" value="ECO:0007669"/>
    <property type="project" value="TreeGrafter"/>
</dbReference>
<dbReference type="GO" id="GO:0005975">
    <property type="term" value="P:carbohydrate metabolic process"/>
    <property type="evidence" value="ECO:0007669"/>
    <property type="project" value="TreeGrafter"/>
</dbReference>
<dbReference type="PANTHER" id="PTHR11739:SF4">
    <property type="entry name" value="CITRATE SYNTHASE, PEROXISOMAL"/>
    <property type="match status" value="1"/>
</dbReference>
<dbReference type="RefSeq" id="WP_310367659.1">
    <property type="nucleotide sequence ID" value="NZ_JAVDYB010000001.1"/>
</dbReference>
<keyword evidence="4 6" id="KW-0808">Transferase</keyword>
<evidence type="ECO:0000259" key="5">
    <source>
        <dbReference type="Pfam" id="PF12728"/>
    </source>
</evidence>
<dbReference type="Gene3D" id="1.10.580.10">
    <property type="entry name" value="Citrate Synthase, domain 1"/>
    <property type="match status" value="1"/>
</dbReference>
<dbReference type="Gene3D" id="1.10.1660.10">
    <property type="match status" value="1"/>
</dbReference>
<dbReference type="InterPro" id="IPR016142">
    <property type="entry name" value="Citrate_synth-like_lrg_a-sub"/>
</dbReference>
<dbReference type="GO" id="GO:0036440">
    <property type="term" value="F:citrate synthase activity"/>
    <property type="evidence" value="ECO:0007669"/>
    <property type="project" value="UniProtKB-EC"/>
</dbReference>
<dbReference type="InterPro" id="IPR041657">
    <property type="entry name" value="HTH_17"/>
</dbReference>
<dbReference type="PANTHER" id="PTHR11739">
    <property type="entry name" value="CITRATE SYNTHASE"/>
    <property type="match status" value="1"/>
</dbReference>
<evidence type="ECO:0000256" key="4">
    <source>
        <dbReference type="ARBA" id="ARBA00022679"/>
    </source>
</evidence>
<dbReference type="AlphaFoldDB" id="A0AAE4C9E5"/>
<evidence type="ECO:0000313" key="6">
    <source>
        <dbReference type="EMBL" id="MDR7275983.1"/>
    </source>
</evidence>
<accession>A0AAE4C9E5</accession>
<comment type="pathway">
    <text evidence="1">Carbohydrate metabolism; tricarboxylic acid cycle.</text>
</comment>
<comment type="similarity">
    <text evidence="2">Belongs to the citrate synthase family.</text>
</comment>
<gene>
    <name evidence="6" type="ORF">J2S41_002761</name>
</gene>
<dbReference type="GO" id="GO:0003677">
    <property type="term" value="F:DNA binding"/>
    <property type="evidence" value="ECO:0007669"/>
    <property type="project" value="InterPro"/>
</dbReference>
<proteinExistence type="inferred from homology"/>
<evidence type="ECO:0000256" key="3">
    <source>
        <dbReference type="ARBA" id="ARBA00012972"/>
    </source>
</evidence>
<dbReference type="InterPro" id="IPR036969">
    <property type="entry name" value="Citrate_synthase_sf"/>
</dbReference>
<feature type="domain" description="Helix-turn-helix" evidence="5">
    <location>
        <begin position="3"/>
        <end position="51"/>
    </location>
</feature>
<dbReference type="InterPro" id="IPR010093">
    <property type="entry name" value="SinI_DNA-bd"/>
</dbReference>
<name>A0AAE4C9E5_9ACTN</name>
<dbReference type="InterPro" id="IPR009061">
    <property type="entry name" value="DNA-bd_dom_put_sf"/>
</dbReference>
<comment type="caution">
    <text evidence="6">The sequence shown here is derived from an EMBL/GenBank/DDBJ whole genome shotgun (WGS) entry which is preliminary data.</text>
</comment>
<sequence>MRMLSTDEVARRLGVKRATVYAYVSRGLLTGLRNGKGKETLFKEDDVRAFEATRQRTSDNGGSPVVHTGITFISDGKLYYRGHDVDLLARADSFENIVDLLWTGEITDIAFPRDHRLHLLAKAVTAPLPASARLTDRLRVIVAAAGAADHLRFDTTPTAVIGTGRKLLDTMATGLPQLGEPVNFSLGALLWSRLTASPANGDDYRALEAALVLLADHDLAASTFAVRVAASTRANPYAVVGAGLAAMDGPLHGGASGLAVEMLSTVLRGGDLLRTISDRLRTGAGVPGFGHPLYPDGDPRAVTLLKLIPRTVVSDTADDIAAVIRDRAGVRPNIDLALAVLTLTYGMPQDAGETIFAIARTAGWIAHAMEEYADQPSRFRPIGRYAGLPPLTEGA</sequence>
<keyword evidence="7" id="KW-1185">Reference proteome</keyword>